<evidence type="ECO:0000313" key="2">
    <source>
        <dbReference type="Proteomes" id="UP000000845"/>
    </source>
</evidence>
<dbReference type="RefSeq" id="WP_012861665.1">
    <property type="nucleotide sequence ID" value="NC_013517.1"/>
</dbReference>
<evidence type="ECO:0000313" key="1">
    <source>
        <dbReference type="EMBL" id="ACZ09071.1"/>
    </source>
</evidence>
<dbReference type="HOGENOM" id="CLU_2275494_0_0_0"/>
<name>D1AKF5_SEBTE</name>
<accession>D1AKF5</accession>
<sequence length="102" mass="12000">MKKVFLLLVLINIISYSKCELKVKKLIESATIIEEYHSYLEPEYKGNNVYETTIFDENGNILDVLAIKVSTGTVYTIYDFYNPKNTKRIKLYQDEVYKCIEK</sequence>
<proteinExistence type="predicted"/>
<gene>
    <name evidence="1" type="ordered locus">Sterm_2217</name>
</gene>
<reference evidence="2" key="1">
    <citation type="submission" date="2009-09" db="EMBL/GenBank/DDBJ databases">
        <title>The complete chromosome of Sebaldella termitidis ATCC 33386.</title>
        <authorList>
            <consortium name="US DOE Joint Genome Institute (JGI-PGF)"/>
            <person name="Lucas S."/>
            <person name="Copeland A."/>
            <person name="Lapidus A."/>
            <person name="Glavina del Rio T."/>
            <person name="Dalin E."/>
            <person name="Tice H."/>
            <person name="Bruce D."/>
            <person name="Goodwin L."/>
            <person name="Pitluck S."/>
            <person name="Kyrpides N."/>
            <person name="Mavromatis K."/>
            <person name="Ivanova N."/>
            <person name="Mikhailova N."/>
            <person name="Sims D."/>
            <person name="Meincke L."/>
            <person name="Brettin T."/>
            <person name="Detter J.C."/>
            <person name="Han C."/>
            <person name="Larimer F."/>
            <person name="Land M."/>
            <person name="Hauser L."/>
            <person name="Markowitz V."/>
            <person name="Cheng J.F."/>
            <person name="Hugenholtz P."/>
            <person name="Woyke T."/>
            <person name="Wu D."/>
            <person name="Eisen J.A."/>
        </authorList>
    </citation>
    <scope>NUCLEOTIDE SEQUENCE [LARGE SCALE GENOMIC DNA]</scope>
    <source>
        <strain evidence="2">ATCC 33386 / NCTC 11300</strain>
    </source>
</reference>
<organism evidence="1 2">
    <name type="scientific">Sebaldella termitidis (strain ATCC 33386 / NCTC 11300)</name>
    <dbReference type="NCBI Taxonomy" id="526218"/>
    <lineage>
        <taxon>Bacteria</taxon>
        <taxon>Fusobacteriati</taxon>
        <taxon>Fusobacteriota</taxon>
        <taxon>Fusobacteriia</taxon>
        <taxon>Fusobacteriales</taxon>
        <taxon>Leptotrichiaceae</taxon>
        <taxon>Sebaldella</taxon>
    </lineage>
</organism>
<dbReference type="EMBL" id="CP001739">
    <property type="protein sequence ID" value="ACZ09071.1"/>
    <property type="molecule type" value="Genomic_DNA"/>
</dbReference>
<protein>
    <submittedName>
        <fullName evidence="1">Uncharacterized protein</fullName>
    </submittedName>
</protein>
<dbReference type="KEGG" id="str:Sterm_2217"/>
<keyword evidence="2" id="KW-1185">Reference proteome</keyword>
<reference evidence="1 2" key="2">
    <citation type="journal article" date="2010" name="Stand. Genomic Sci.">
        <title>Complete genome sequence of Sebaldella termitidis type strain (NCTC 11300).</title>
        <authorList>
            <person name="Harmon-Smith M."/>
            <person name="Celia L."/>
            <person name="Chertkov O."/>
            <person name="Lapidus A."/>
            <person name="Copeland A."/>
            <person name="Glavina Del Rio T."/>
            <person name="Nolan M."/>
            <person name="Lucas S."/>
            <person name="Tice H."/>
            <person name="Cheng J.F."/>
            <person name="Han C."/>
            <person name="Detter J.C."/>
            <person name="Bruce D."/>
            <person name="Goodwin L."/>
            <person name="Pitluck S."/>
            <person name="Pati A."/>
            <person name="Liolios K."/>
            <person name="Ivanova N."/>
            <person name="Mavromatis K."/>
            <person name="Mikhailova N."/>
            <person name="Chen A."/>
            <person name="Palaniappan K."/>
            <person name="Land M."/>
            <person name="Hauser L."/>
            <person name="Chang Y.J."/>
            <person name="Jeffries C.D."/>
            <person name="Brettin T."/>
            <person name="Goker M."/>
            <person name="Beck B."/>
            <person name="Bristow J."/>
            <person name="Eisen J.A."/>
            <person name="Markowitz V."/>
            <person name="Hugenholtz P."/>
            <person name="Kyrpides N.C."/>
            <person name="Klenk H.P."/>
            <person name="Chen F."/>
        </authorList>
    </citation>
    <scope>NUCLEOTIDE SEQUENCE [LARGE SCALE GENOMIC DNA]</scope>
    <source>
        <strain evidence="2">ATCC 33386 / NCTC 11300</strain>
    </source>
</reference>
<dbReference type="Proteomes" id="UP000000845">
    <property type="component" value="Chromosome"/>
</dbReference>
<dbReference type="AlphaFoldDB" id="D1AKF5"/>